<keyword evidence="3" id="KW-1185">Reference proteome</keyword>
<dbReference type="EMBL" id="BSPB01000116">
    <property type="protein sequence ID" value="GLS16957.1"/>
    <property type="molecule type" value="Genomic_DNA"/>
</dbReference>
<evidence type="ECO:0000313" key="2">
    <source>
        <dbReference type="EMBL" id="GLS16957.1"/>
    </source>
</evidence>
<accession>A0ABQ6CBD8</accession>
<dbReference type="Proteomes" id="UP001156903">
    <property type="component" value="Unassembled WGS sequence"/>
</dbReference>
<keyword evidence="1" id="KW-1133">Transmembrane helix</keyword>
<sequence>MTATAKKIAAAAQDTVNGHIEQAEQWLDQTPGALSHAAGRVEHLTRVGVEKAREAGAQVAQGANQACNRTADYVREEPGKSLLAAALAGAAITALAGWATRSRWNHR</sequence>
<feature type="transmembrane region" description="Helical" evidence="1">
    <location>
        <begin position="82"/>
        <end position="100"/>
    </location>
</feature>
<organism evidence="2 3">
    <name type="scientific">Hydrogenophaga electricum</name>
    <dbReference type="NCBI Taxonomy" id="1230953"/>
    <lineage>
        <taxon>Bacteria</taxon>
        <taxon>Pseudomonadati</taxon>
        <taxon>Pseudomonadota</taxon>
        <taxon>Betaproteobacteria</taxon>
        <taxon>Burkholderiales</taxon>
        <taxon>Comamonadaceae</taxon>
        <taxon>Hydrogenophaga</taxon>
    </lineage>
</organism>
<evidence type="ECO:0000313" key="3">
    <source>
        <dbReference type="Proteomes" id="UP001156903"/>
    </source>
</evidence>
<dbReference type="RefSeq" id="WP_234265387.1">
    <property type="nucleotide sequence ID" value="NZ_BSPB01000116.1"/>
</dbReference>
<keyword evidence="1" id="KW-0472">Membrane</keyword>
<gene>
    <name evidence="2" type="ORF">GCM10007935_44110</name>
</gene>
<reference evidence="3" key="1">
    <citation type="journal article" date="2019" name="Int. J. Syst. Evol. Microbiol.">
        <title>The Global Catalogue of Microorganisms (GCM) 10K type strain sequencing project: providing services to taxonomists for standard genome sequencing and annotation.</title>
        <authorList>
            <consortium name="The Broad Institute Genomics Platform"/>
            <consortium name="The Broad Institute Genome Sequencing Center for Infectious Disease"/>
            <person name="Wu L."/>
            <person name="Ma J."/>
        </authorList>
    </citation>
    <scope>NUCLEOTIDE SEQUENCE [LARGE SCALE GENOMIC DNA]</scope>
    <source>
        <strain evidence="3">NBRC 109341</strain>
    </source>
</reference>
<evidence type="ECO:0008006" key="4">
    <source>
        <dbReference type="Google" id="ProtNLM"/>
    </source>
</evidence>
<name>A0ABQ6CBD8_9BURK</name>
<keyword evidence="1" id="KW-0812">Transmembrane</keyword>
<comment type="caution">
    <text evidence="2">The sequence shown here is derived from an EMBL/GenBank/DDBJ whole genome shotgun (WGS) entry which is preliminary data.</text>
</comment>
<proteinExistence type="predicted"/>
<evidence type="ECO:0000256" key="1">
    <source>
        <dbReference type="SAM" id="Phobius"/>
    </source>
</evidence>
<protein>
    <recommendedName>
        <fullName evidence="4">DUF883 domain-containing protein</fullName>
    </recommendedName>
</protein>